<dbReference type="EMBL" id="JACHMX010000001">
    <property type="protein sequence ID" value="MBB5852297.1"/>
    <property type="molecule type" value="Genomic_DNA"/>
</dbReference>
<protein>
    <submittedName>
        <fullName evidence="1">Uncharacterized protein</fullName>
    </submittedName>
</protein>
<proteinExistence type="predicted"/>
<reference evidence="1 2" key="1">
    <citation type="submission" date="2020-08" db="EMBL/GenBank/DDBJ databases">
        <title>Sequencing the genomes of 1000 actinobacteria strains.</title>
        <authorList>
            <person name="Klenk H.-P."/>
        </authorList>
    </citation>
    <scope>NUCLEOTIDE SEQUENCE [LARGE SCALE GENOMIC DNA]</scope>
    <source>
        <strain evidence="1 2">DSM 45272</strain>
    </source>
</reference>
<organism evidence="1 2">
    <name type="scientific">Amycolatopsis umgeniensis</name>
    <dbReference type="NCBI Taxonomy" id="336628"/>
    <lineage>
        <taxon>Bacteria</taxon>
        <taxon>Bacillati</taxon>
        <taxon>Actinomycetota</taxon>
        <taxon>Actinomycetes</taxon>
        <taxon>Pseudonocardiales</taxon>
        <taxon>Pseudonocardiaceae</taxon>
        <taxon>Amycolatopsis</taxon>
    </lineage>
</organism>
<keyword evidence="2" id="KW-1185">Reference proteome</keyword>
<dbReference type="AlphaFoldDB" id="A0A841AZA0"/>
<comment type="caution">
    <text evidence="1">The sequence shown here is derived from an EMBL/GenBank/DDBJ whole genome shotgun (WGS) entry which is preliminary data.</text>
</comment>
<sequence length="75" mass="8126">MSVPENNLRHVATFCGQCNCGCPELFIADDAPAERRVIITDDFGQKIEMSLDQLDVLVTDIKTGTLDGLLTKTGA</sequence>
<evidence type="ECO:0000313" key="1">
    <source>
        <dbReference type="EMBL" id="MBB5852297.1"/>
    </source>
</evidence>
<name>A0A841AZA0_9PSEU</name>
<dbReference type="RefSeq" id="WP_184894662.1">
    <property type="nucleotide sequence ID" value="NZ_JACHMX010000001.1"/>
</dbReference>
<dbReference type="Proteomes" id="UP000580861">
    <property type="component" value="Unassembled WGS sequence"/>
</dbReference>
<gene>
    <name evidence="1" type="ORF">HDA45_002384</name>
</gene>
<evidence type="ECO:0000313" key="2">
    <source>
        <dbReference type="Proteomes" id="UP000580861"/>
    </source>
</evidence>
<accession>A0A841AZA0</accession>